<dbReference type="Proteomes" id="UP000823941">
    <property type="component" value="Chromosome 1"/>
</dbReference>
<accession>A0ABQ7R6Y2</accession>
<dbReference type="CDD" id="cd00063">
    <property type="entry name" value="FN3"/>
    <property type="match status" value="1"/>
</dbReference>
<feature type="compositionally biased region" description="Basic and acidic residues" evidence="3">
    <location>
        <begin position="4657"/>
        <end position="4695"/>
    </location>
</feature>
<feature type="compositionally biased region" description="Basic and acidic residues" evidence="3">
    <location>
        <begin position="4778"/>
        <end position="4787"/>
    </location>
</feature>
<feature type="domain" description="Fibronectin type-III" evidence="5">
    <location>
        <begin position="5556"/>
        <end position="5652"/>
    </location>
</feature>
<feature type="domain" description="Ig-like" evidence="4">
    <location>
        <begin position="6255"/>
        <end position="6343"/>
    </location>
</feature>
<dbReference type="PROSITE" id="PS50835">
    <property type="entry name" value="IG_LIKE"/>
    <property type="match status" value="15"/>
</dbReference>
<keyword evidence="2" id="KW-0175">Coiled coil</keyword>
<feature type="compositionally biased region" description="Basic and acidic residues" evidence="3">
    <location>
        <begin position="4578"/>
        <end position="4598"/>
    </location>
</feature>
<feature type="coiled-coil region" evidence="2">
    <location>
        <begin position="2845"/>
        <end position="2884"/>
    </location>
</feature>
<feature type="compositionally biased region" description="Polar residues" evidence="3">
    <location>
        <begin position="3302"/>
        <end position="3311"/>
    </location>
</feature>
<feature type="compositionally biased region" description="Basic and acidic residues" evidence="3">
    <location>
        <begin position="4723"/>
        <end position="4736"/>
    </location>
</feature>
<feature type="region of interest" description="Disordered" evidence="3">
    <location>
        <begin position="854"/>
        <end position="983"/>
    </location>
</feature>
<feature type="domain" description="Ig-like" evidence="4">
    <location>
        <begin position="6107"/>
        <end position="6195"/>
    </location>
</feature>
<organism evidence="6 7">
    <name type="scientific">Plutella xylostella</name>
    <name type="common">Diamondback moth</name>
    <name type="synonym">Plutella maculipennis</name>
    <dbReference type="NCBI Taxonomy" id="51655"/>
    <lineage>
        <taxon>Eukaryota</taxon>
        <taxon>Metazoa</taxon>
        <taxon>Ecdysozoa</taxon>
        <taxon>Arthropoda</taxon>
        <taxon>Hexapoda</taxon>
        <taxon>Insecta</taxon>
        <taxon>Pterygota</taxon>
        <taxon>Neoptera</taxon>
        <taxon>Endopterygota</taxon>
        <taxon>Lepidoptera</taxon>
        <taxon>Glossata</taxon>
        <taxon>Ditrysia</taxon>
        <taxon>Yponomeutoidea</taxon>
        <taxon>Plutellidae</taxon>
        <taxon>Plutella</taxon>
    </lineage>
</organism>
<dbReference type="SMART" id="SM00060">
    <property type="entry name" value="FN3"/>
    <property type="match status" value="1"/>
</dbReference>
<feature type="domain" description="Ig-like" evidence="4">
    <location>
        <begin position="5656"/>
        <end position="5746"/>
    </location>
</feature>
<feature type="compositionally biased region" description="Basic and acidic residues" evidence="3">
    <location>
        <begin position="4745"/>
        <end position="4756"/>
    </location>
</feature>
<feature type="region of interest" description="Disordered" evidence="3">
    <location>
        <begin position="5064"/>
        <end position="5093"/>
    </location>
</feature>
<evidence type="ECO:0000256" key="2">
    <source>
        <dbReference type="SAM" id="Coils"/>
    </source>
</evidence>
<dbReference type="SUPFAM" id="SSF48726">
    <property type="entry name" value="Immunoglobulin"/>
    <property type="match status" value="17"/>
</dbReference>
<feature type="domain" description="Ig-like" evidence="4">
    <location>
        <begin position="5775"/>
        <end position="5857"/>
    </location>
</feature>
<feature type="domain" description="Ig-like" evidence="4">
    <location>
        <begin position="5874"/>
        <end position="5964"/>
    </location>
</feature>
<dbReference type="CDD" id="cd00096">
    <property type="entry name" value="Ig"/>
    <property type="match status" value="1"/>
</dbReference>
<feature type="domain" description="Ig-like" evidence="4">
    <location>
        <begin position="599"/>
        <end position="677"/>
    </location>
</feature>
<feature type="region of interest" description="Disordered" evidence="3">
    <location>
        <begin position="3647"/>
        <end position="3681"/>
    </location>
</feature>
<feature type="domain" description="Ig-like" evidence="4">
    <location>
        <begin position="5111"/>
        <end position="5199"/>
    </location>
</feature>
<evidence type="ECO:0000256" key="3">
    <source>
        <dbReference type="SAM" id="MobiDB-lite"/>
    </source>
</evidence>
<keyword evidence="7" id="KW-1185">Reference proteome</keyword>
<feature type="domain" description="Ig-like" evidence="4">
    <location>
        <begin position="4"/>
        <end position="92"/>
    </location>
</feature>
<dbReference type="SMART" id="SM00408">
    <property type="entry name" value="IGc2"/>
    <property type="match status" value="15"/>
</dbReference>
<feature type="domain" description="Ig-like" evidence="4">
    <location>
        <begin position="105"/>
        <end position="193"/>
    </location>
</feature>
<feature type="compositionally biased region" description="Basic and acidic residues" evidence="3">
    <location>
        <begin position="854"/>
        <end position="873"/>
    </location>
</feature>
<dbReference type="InterPro" id="IPR013098">
    <property type="entry name" value="Ig_I-set"/>
</dbReference>
<dbReference type="InterPro" id="IPR003599">
    <property type="entry name" value="Ig_sub"/>
</dbReference>
<feature type="region of interest" description="Disordered" evidence="3">
    <location>
        <begin position="4168"/>
        <end position="4195"/>
    </location>
</feature>
<feature type="compositionally biased region" description="Basic and acidic residues" evidence="3">
    <location>
        <begin position="4340"/>
        <end position="4350"/>
    </location>
</feature>
<feature type="region of interest" description="Disordered" evidence="3">
    <location>
        <begin position="4340"/>
        <end position="4365"/>
    </location>
</feature>
<feature type="compositionally biased region" description="Basic and acidic residues" evidence="3">
    <location>
        <begin position="3658"/>
        <end position="3681"/>
    </location>
</feature>
<evidence type="ECO:0000256" key="1">
    <source>
        <dbReference type="ARBA" id="ARBA00022737"/>
    </source>
</evidence>
<reference evidence="6 7" key="1">
    <citation type="submission" date="2021-06" db="EMBL/GenBank/DDBJ databases">
        <title>A haploid diamondback moth (Plutella xylostella L.) genome assembly resolves 31 chromosomes and identifies a diamide resistance mutation.</title>
        <authorList>
            <person name="Ward C.M."/>
            <person name="Perry K.D."/>
            <person name="Baker G."/>
            <person name="Powis K."/>
            <person name="Heckel D.G."/>
            <person name="Baxter S.W."/>
        </authorList>
    </citation>
    <scope>NUCLEOTIDE SEQUENCE [LARGE SCALE GENOMIC DNA]</scope>
    <source>
        <strain evidence="6 7">LV</strain>
        <tissue evidence="6">Single pupa</tissue>
    </source>
</reference>
<dbReference type="InterPro" id="IPR036179">
    <property type="entry name" value="Ig-like_dom_sf"/>
</dbReference>
<feature type="compositionally biased region" description="Basic residues" evidence="3">
    <location>
        <begin position="955"/>
        <end position="967"/>
    </location>
</feature>
<dbReference type="PANTHER" id="PTHR13817:SF171">
    <property type="entry name" value="STRETCHIN-MLCK, ISOFORM U"/>
    <property type="match status" value="1"/>
</dbReference>
<feature type="domain" description="Ig-like" evidence="4">
    <location>
        <begin position="5211"/>
        <end position="5296"/>
    </location>
</feature>
<evidence type="ECO:0000259" key="5">
    <source>
        <dbReference type="PROSITE" id="PS50853"/>
    </source>
</evidence>
<dbReference type="InterPro" id="IPR036116">
    <property type="entry name" value="FN3_sf"/>
</dbReference>
<proteinExistence type="predicted"/>
<feature type="region of interest" description="Disordered" evidence="3">
    <location>
        <begin position="4634"/>
        <end position="4695"/>
    </location>
</feature>
<feature type="domain" description="Ig-like" evidence="4">
    <location>
        <begin position="203"/>
        <end position="283"/>
    </location>
</feature>
<dbReference type="Pfam" id="PF07679">
    <property type="entry name" value="I-set"/>
    <property type="match status" value="17"/>
</dbReference>
<feature type="compositionally biased region" description="Basic and acidic residues" evidence="3">
    <location>
        <begin position="4106"/>
        <end position="4119"/>
    </location>
</feature>
<feature type="region of interest" description="Disordered" evidence="3">
    <location>
        <begin position="4576"/>
        <end position="4608"/>
    </location>
</feature>
<dbReference type="InterPro" id="IPR003598">
    <property type="entry name" value="Ig_sub2"/>
</dbReference>
<keyword evidence="1" id="KW-0677">Repeat</keyword>
<feature type="compositionally biased region" description="Basic and acidic residues" evidence="3">
    <location>
        <begin position="921"/>
        <end position="947"/>
    </location>
</feature>
<evidence type="ECO:0000313" key="6">
    <source>
        <dbReference type="EMBL" id="KAG7313055.1"/>
    </source>
</evidence>
<feature type="region of interest" description="Disordered" evidence="3">
    <location>
        <begin position="6362"/>
        <end position="6402"/>
    </location>
</feature>
<name>A0ABQ7R6Y2_PLUXY</name>
<dbReference type="PROSITE" id="PS50853">
    <property type="entry name" value="FN3"/>
    <property type="match status" value="1"/>
</dbReference>
<comment type="caution">
    <text evidence="6">The sequence shown here is derived from an EMBL/GenBank/DDBJ whole genome shotgun (WGS) entry which is preliminary data.</text>
</comment>
<feature type="region of interest" description="Disordered" evidence="3">
    <location>
        <begin position="4091"/>
        <end position="4132"/>
    </location>
</feature>
<dbReference type="SUPFAM" id="SSF49265">
    <property type="entry name" value="Fibronectin type III"/>
    <property type="match status" value="1"/>
</dbReference>
<feature type="region of interest" description="Disordered" evidence="3">
    <location>
        <begin position="3277"/>
        <end position="3311"/>
    </location>
</feature>
<feature type="region of interest" description="Disordered" evidence="3">
    <location>
        <begin position="6214"/>
        <end position="6238"/>
    </location>
</feature>
<gene>
    <name evidence="6" type="ORF">JYU34_000136</name>
</gene>
<dbReference type="InterPro" id="IPR013783">
    <property type="entry name" value="Ig-like_fold"/>
</dbReference>
<dbReference type="Pfam" id="PF00041">
    <property type="entry name" value="fn3"/>
    <property type="match status" value="1"/>
</dbReference>
<feature type="compositionally biased region" description="Basic and acidic residues" evidence="3">
    <location>
        <begin position="5072"/>
        <end position="5084"/>
    </location>
</feature>
<dbReference type="InterPro" id="IPR050964">
    <property type="entry name" value="Striated_Muscle_Regulatory"/>
</dbReference>
<feature type="region of interest" description="Disordered" evidence="3">
    <location>
        <begin position="4723"/>
        <end position="5003"/>
    </location>
</feature>
<sequence>MEPPRFPDAPLPTVRAAPGAPACLCLPLPAGTPPFRYTWSRADASLDGRFAVSDDAGGVRLTISSAQTTDTGVYTLQATNASGAATARARLEVSADEAPSGTDPPTFLRRLQDLTVRVGTRTRLLVEILSDTHCKVTWYRNERRLLEAERVSLVKDGNFWCADVAAVSVDDAGRWTCTAENAGGRASCSAHLNVLVPKAYKRPEFVEELRAILTEQGTVSLECKVVGVPTPVLRWFKDSREIKAGDVFALTANAEDPTSLGTYTCEAVNCMGRAYSSSKVHVMGRAGDGSRPASSLSLDPPPIFTTELAQQHAKICEPLTLAVQLVVPPWPRSVVWYNKEGKIENGDRYHVLEDGVGGYMLEIPSAEYPDEGEWKCVATTSGGRVGISSCYVTMDVPKNYRKPRFMENLQAVLTEEGLVSFECKVVGFPTPVLSWFKDGQELKPGDVYQLTGTNSLGSYCCIARNCMGQARSSAELTVEDIQNQLNEEEKLHLFSKNQAPNFITGLKSVEAKIDEPFRFTVKVAIPPEPSVLWYRDDQPVDESSRNHLGTEEKGIFFLDIQNLEFLDQAEWKCVAMNDFGHSVTSCFLKLIIPRHYKKPRFLENLQAILSEEGAVNLECKVIGVPQPVLKWYKDGEELKSGDIHRIISGQDGTCCLGTYTCEAQNCMGIAASSASLLGFEDSMKAKAKKLEEQALQRNLSLSTIHEERTSQMYDTPVGDITLDEKGEISFSFDGKEVSVSLYETPDLTEEEALQIVEMYADQLSENVTEHNVVELPPLRFVKETSTSGNLLMEAIIIDVSPEYFASTEEDLRTEADVEDISIADENGPPQLSLDTDIGGEDYLEKTMALLSDEKSDLPKKSLRKKSDSQRSVEDYFSLSRDQSFSEEKRDDDTQVISETELMSFASARSSTKQKSRTSKQSFEEAHDLAETPKPMEFKEESQKRPLESDSPVTPRPKRERRTSRSSRRSSSGSEKSFSKLKAEEAREQITAIESLAKESMLLPTITDEEFRNKTTLMSTLLSKVINDVQIVERDIILKSELMSSAATASRSLEIISNLITPLSEIQSVSDAIKDLAADVKDLSSSMFNRLPPSLKKLQQSLAMIEKCIEVESDSKTLVKKTCVAFIETCGEDMQQLLKEIKSITKTRYLNLDEKAVSEIEMLAGEMTTVLKLSADTIKTKQLLSEASEIKIDEPTFEAKHLRDTQKAVFELRSPVNSLLCIAESAETGKIIDVSKVKTSDIIMNDMSASIQDLQTALEQIESLSVKESTTALHKYNTEIIETVMESVLKLRSSFELLSTETRTEENKDVLKQTLTSIKQNLSEISSHIDTIEKNVGPLDILQSDNKLEVLQKMAQILIALENNLPNFESLPEIKNHMDIFHKNLTKVLENVIESNDGKKYFALLQICDAVNRMNTSIKTIDTDILLSLASLSNTVKIIQDHIISNVFQSELNCAMLSNIADILVGIQEAINHAEEISINVDSEHLQDLSIKEFEINKANVIVEHINQTICAITNVKSMEATAELKTAIAPTLESICPILEELKRYVATSRVEKTEMEHVSAMSDFSMAETLAAPLCELNQNIIILNQMIMENIEHIKDSGEIVSTIAEPLHELHITLEVLQQDVISQYGEELTPYEVSVNIASAVQNLQSCILMIQDQAGIEGIDEMSTLEDVSGLKTTADTIPEEFLFASSVAETPVEQGLVSMDESLPLSETAQELNILNEHLTILKTPEILDALDTLSEVSDYSSLKSVAVGLGELYSGIEEILQPIVMESSTELSNLINPSKLTSIAVPMQELQQYLSVLDINNIPIYEHILEMPIEKIHSVFQSITQFKAQLEKCLQVIFPAMENADKDVETVHKVECLREVCENMKETIESTTLANEHKETLESLGTCVQNLLQATETSNELKMEKVKCIAQELYDKIQNAEEDMIQFTPMTPEKLAQEAKLFQSVSEVEKNIAVLEQFDFVDVSKVSDITPCTTPQLAMELEVDSLLQIDDVVENAVNVLQNSVKEMPVADLMIVEDFFKTCKNEFTILRCLVAKPVSHKKLIRILQEFTNLQISINDFKIKCLDLNLTEEIKNNLVTFMIHADDCLKNVQESLIRIIDSQSELLFKTPAVKLDNNIKKLHASIKEEKEFVVKNIVEHFIALSEIAIISVENIDRVIKDELTNPNSIQTKPEERKLVQYVEDLEIFLENEIRSQSVDSPNKEMLSELLDCLHKHQDYKDAIGSGKSLIIIKCLAECSEILQLKVLKSTLTQETVEEMEIKEGILKTILTEMLAPLQAFQSQIKNIQQKIVSDPHDESASLDISTTESFVHTMTEIHKEIAQIEQNISEGSAVNNEDISLLMEVDKEIHTIQDSIKAIDNTSSAEKVREISKPIEDIEKTLHSILSSELARTESKDKLVTAESADLSQVLEKYVSPEIVQALEEISTVIEVNELKQSIELARELKDNIATINSETKSEIIEKAINTQIILEQELQNALSVVQVQAIQNTEKLCNVVDAIELKKVNDVVAELQAEVSYAIMISPELKISNAADEHLEISPVDIIPEASTQVFEEVKSETNLICDLEVETSKKESVETTTVTQEGEIAEVVETVALTEDITEQHITPETVAVIQEIEPVIVEEVVSSMMPVLKSEDINENVEVPARPIADKSIVTLLQHIDDFVSSEITDVVDELSKTVQDKQITETFAIARELREKIEASEIINVSELNGELSESFKVAQAQQEALAQQLQSSLEVLQEYALNSADEIISSVSLDSLKKVSDAVIHLQDDLISANIVQIKQEFMPLQLLPDKSEDTASVQSEGENTIQRLDGLLQEVSDKIDLSSTDKNSENTESLRDSLDEVQTVIIKLRRDYDGIENESLNETLEDLECSVRSVQLQINEDSPPELLKEACATLQLLVNNIHETQEVQFIETLTKGVNKTDKMLEKCSDETQETVDLLETATVLDVKDSSQLGNIISNINFLRETLKSLRLSFLGNAESLIEKGIEVNLNLEQIEEKVFSLEKDLASEESIKTETKERINSAIHAIFGSISNMRSTILSIQKQYMYENYGKPSENLLKSVKIVSNFGKTEDNVELKRKWKNLSVSLRNVIIHFEDIKFYVNLDKTARIPSDSGLTKCVLDELKSNITEAIRPLTKCIEENTIEKIDHLIHCLATNILNIDSRSTLEVKEKIPIFKNISSQILDVTETLQNELQSLKEKGVPLVESTNISELDKTDTINNTQQSNTLDIKESNASVENLSSDMVKAETTDIDKDTEDLLCISSDTKDLTVSEKETKTPSDATLGHSESKLIKPEESITNENDENYLSQANDEKEGIEEVPQVEDVIQKLEKLESVPSTSKVLESVIDSNIKEITSVNDESIMTDIETSLLTTEEQSNIGEIKSDEIADMEKVPPAEVTIEKSESVPSTSKILETDIEIDIKEITNVKDENNMADLETTLKTGEIKNDEIVGIEKVSEAEVTEEKIEKSEPVLSTSKILEKDIESDINEIKNEKDEKNMVDLKTSLLTIEEQSNIGDIKNDETASMKKTSQAEDAMVKLEKTESVPTSSKILETDIEIDSKELNINVKHENNMTDLETSLLTREDQSNIGEEKNDLEKSISIIKDDNAPSDKPVEVLPSTSKITEVPVSVIKSDMLSIDPKLTESINEDLESEPPKKEQSELIEEEKRECHTEQANKELSEPIKIVLNEHTNVALADDIVSSSSQLLSEENMKSSNIDEEQRFGVIESETNERILRTDDKKEEIGEESINETIIKTEADIVVEPNRETMILKTDEKDVHETKIEKSENGDAISITSEPEIDNLPEKEKIPIILEKELTPRDMKCIDEIESIPSTSKDHQETILEVAEIKEESTESTENVIVHEQNKLESSLNFTENAENVQELGLEKNEETKTDVITEHKNVSPLMNTGKKIESKLTSEVLSGTEEITHSEGEVLIDRQDKVISDDDTAVVKQQILQSKGIENERNTDKVQEETFLLTNTTQPDTVTIVDLASEKENYGTSVTPTTELTAKEKENDDTLLTQVSSNISDSDQEAKYLMLGDEHELVIENVSASITEDDKGKYTEMVTESQLVLEPIINVAIPSASTENQLEKNIQSSDKPAFNEDKLKTQEDLHLSSTTASEITTEKGTQVAEKDIILTLADTVSTENVSIFPSISKKSAKKQKESSSSVKVKSAESDSSKIISTNEDKPTDTIEKTISKEEIQIDIVERNENTSKPLDVLEITNKIKMETPSNMLQAKTEVISTTDEYMVQETVSEMKISDGSVKEVINPQLEQCELMSAVEKSTLKYENIDKEPCTSKILEETSLSCTYVDAVSSEVDIKTNDNMLQETEKTQAELKRDKSDLVLEESETTSTVSGDIHKISMEDIEKPNVIESLASTTTSIVNDSVQLDADLNIQNDVSDSNKKSVKELKSKKKRKDPLEISDSDSKSAKENELIYSSDKKEGEEPTIKRESMAEAGEKVLSTEEKNIISDSKITDEKCLQQDMTQQQEKKLPHTETKRMDDEQSKQNREEIIAQDERKEMESSTPQEKLHQSTGDHLNSKQKNIEKIAHHELKEDDVLVGQEKIYQDGNQKDLELQNMDDKKYEQDNKGAKAVSMDQNADLTRLDDDLTLKQENEKIEKRLKEMEEFEKKQKESKLQEKKEKATKKAARIEELQRKKKEELQKKDEAQLQAQKDLESKQIEEQKEQLQKAAVLVDKEEDEKQTSVIKKEFVNKEKHEKELNEIEQKQNQKLSLNESIKHQPLQKEAELSQIENKTHTLSSKSIESTDNLDTKMTHKSIENTSSVQPKDVQSKIEIEKDEERTSSKKRDEITKDNNHQDNIILKSRKEIQDTSMTDRKSKEESDITFKAVVKNGHQDTKGEKIEEQINRNLEKSVSKKEVIQEKKQVLENQVKPRSQDQMYKKQATSDNYHNDSVTKQNESESRLDSTHNGVYSKHSTHRTETRHRTDKTSHDQSHIESHIKTERISVDQKRIAKDEISHTSGRRRPTDEKERPKFVDHSHRDYTMEFARPSGYRERLTETSCLGSDTTAFDRRSAGTPIYKVTSLVQEAQLRSSLPPSPVFRRSAEPSEVKPEVRHRTKAASEARSILTEKRSGTRDSKRKPVFSTHLTDRTAVEGSRVKLTCSILSSSDPKVTWFQNGVVITNKLKYKTKITEGLITLEVLNAVPSDSAEYCCTAENENGSVSTSANLKVYPSFEASPIPPTFTRSIRDTYHLAENELVLECRIRGQPLPTISWLKDDKKIENNERYQSYYLADGVCRLAICCPTTQDSGKYTCKAENSVWSDQITHVVNFTGRERLLSPNITTVERSRFSRQGMEFRRPHFANVLSDHTVSKGGTIGLQVEIRGDPSKVEWLREGRPVTEQYRNASAFVEHGLYTLALTDVTEKESGTYTCRAWSSHGTVDMNAAITVVQPSDIDGKPAIIAGRPEKDILISVGEDVNISFRVQGEPKPKVVFMKGTRDITNSQRVCKMTSDDYVKFTLKRSVVSDAGTYCVLARNAYGCDRAFVTVVVRQRASSDNLISDWTYPLDESSVSYSDKGYKSVPDRIPGEPTVVEGGNNWLSLTWPKPDPQEAAPVLAYKVEGWLLGKEGGARWAELGITPLNSYDVFNLKQGEEYHFRVTPKNRNGWGEPSQTTNPIAVGLGGERPEFPEALPGQHKVLVGQKAELACSVIGKPTPEIVWMKNGHELEEEAGRVKTSFNGHNCVLSIHEIRPDDDGHYSCEATNEHGRASTYARVAVVTDRVIWEADVKLKRERSSSSGDGEYPPQFTMRLRDRRVQATYPVRLTCQVVGKPPPAVTWFKDGEEVPRDGRHTRSQDELFHTLEIERTCLEDGGVYEAMARNSRGAVSCHCSLVVDKGIRAYVAPEFCCGLDPAYRAHEGEELRVAAVVEAYPSVGIVWYREGVRLRPSRRAVMTLDRDGMVELAIACITPKDAGVYSCTASNEVGTATTSTRVEVIADGSVREEKVTPPALISPDVPYSTEPMFIRKPRSSEAREGDTVIIGCEVIGDPKPDVYWLRDFLKPDYYRDAIHFKRVGDGPEYRLEIPHAKLDYTGAYSVVATNVHGEAKAIISLQILAKDPDCADDAHSVRYGRMDVIPQIKRELQDLLCCDGDTVEFECQFDGQPEPEIKWYRYSELIRDSDMHCQYFDGSTARLRIRNVTPDDEGMYTCNASNNLGSTNSTACLVVYPPGEPNMMSLRLQRPANLSAVSTPRSTPRQTPSRSESMTPIRVLGPQPTHSQVMPMPPKFITVLNNKLVTEGQDVEFHCTVWGHPAPWVSWDKDGSKLSNSFRIRLKEKNDVKILQIDNAVPEDAGMYRITIENEHGMLQSYARLDVMTTTGKYIVGVNRTSAASSSKMTTKKSTVRQTDFSKWTSGQKNYSHSGPTDETENVDGALDLSMPTSERNNTENTFLEHSKSKCVNQHLVCHPYCPPNVPSSRNPSSCLPQDGQLAAAVMGIQGPVVTVETQTSFKVPNPVKQMPKWPRMRVVKLPHKSTQQDQMATRLKPKLPHQKMQRQITEANELEVEQVTMYGSNGNWVSNSINMWDVLQKLNYIG</sequence>
<protein>
    <submittedName>
        <fullName evidence="6">Uncharacterized protein</fullName>
    </submittedName>
</protein>
<dbReference type="PANTHER" id="PTHR13817">
    <property type="entry name" value="TITIN"/>
    <property type="match status" value="1"/>
</dbReference>
<feature type="compositionally biased region" description="Basic and acidic residues" evidence="3">
    <location>
        <begin position="4432"/>
        <end position="4488"/>
    </location>
</feature>
<dbReference type="InterPro" id="IPR007110">
    <property type="entry name" value="Ig-like_dom"/>
</dbReference>
<feature type="compositionally biased region" description="Basic and acidic residues" evidence="3">
    <location>
        <begin position="4833"/>
        <end position="4853"/>
    </location>
</feature>
<feature type="compositionally biased region" description="Basic and acidic residues" evidence="3">
    <location>
        <begin position="4862"/>
        <end position="4895"/>
    </location>
</feature>
<dbReference type="Gene3D" id="2.60.40.10">
    <property type="entry name" value="Immunoglobulins"/>
    <property type="match status" value="18"/>
</dbReference>
<feature type="compositionally biased region" description="Basic and acidic residues" evidence="3">
    <location>
        <begin position="4947"/>
        <end position="4987"/>
    </location>
</feature>
<feature type="domain" description="Ig-like" evidence="4">
    <location>
        <begin position="403"/>
        <end position="477"/>
    </location>
</feature>
<feature type="compositionally biased region" description="Basic and acidic residues" evidence="3">
    <location>
        <begin position="3292"/>
        <end position="3301"/>
    </location>
</feature>
<evidence type="ECO:0000259" key="4">
    <source>
        <dbReference type="PROSITE" id="PS50835"/>
    </source>
</evidence>
<feature type="compositionally biased region" description="Polar residues" evidence="3">
    <location>
        <begin position="6216"/>
        <end position="6235"/>
    </location>
</feature>
<dbReference type="SMART" id="SM00409">
    <property type="entry name" value="IG"/>
    <property type="match status" value="17"/>
</dbReference>
<feature type="compositionally biased region" description="Polar residues" evidence="3">
    <location>
        <begin position="4759"/>
        <end position="4777"/>
    </location>
</feature>
<feature type="domain" description="Ig-like" evidence="4">
    <location>
        <begin position="500"/>
        <end position="584"/>
    </location>
</feature>
<feature type="compositionally biased region" description="Basic and acidic residues" evidence="3">
    <location>
        <begin position="4994"/>
        <end position="5003"/>
    </location>
</feature>
<feature type="domain" description="Ig-like" evidence="4">
    <location>
        <begin position="5992"/>
        <end position="6083"/>
    </location>
</feature>
<feature type="domain" description="Ig-like" evidence="4">
    <location>
        <begin position="5330"/>
        <end position="5418"/>
    </location>
</feature>
<feature type="compositionally biased region" description="Basic and acidic residues" evidence="3">
    <location>
        <begin position="4496"/>
        <end position="4530"/>
    </location>
</feature>
<feature type="region of interest" description="Disordered" evidence="3">
    <location>
        <begin position="3715"/>
        <end position="3744"/>
    </location>
</feature>
<evidence type="ECO:0000313" key="7">
    <source>
        <dbReference type="Proteomes" id="UP000823941"/>
    </source>
</evidence>
<feature type="region of interest" description="Disordered" evidence="3">
    <location>
        <begin position="4409"/>
        <end position="4549"/>
    </location>
</feature>
<feature type="compositionally biased region" description="Basic and acidic residues" evidence="3">
    <location>
        <begin position="3735"/>
        <end position="3744"/>
    </location>
</feature>
<feature type="compositionally biased region" description="Polar residues" evidence="3">
    <location>
        <begin position="6373"/>
        <end position="6394"/>
    </location>
</feature>
<feature type="compositionally biased region" description="Polar residues" evidence="3">
    <location>
        <begin position="4531"/>
        <end position="4545"/>
    </location>
</feature>
<feature type="compositionally biased region" description="Basic and acidic residues" evidence="3">
    <location>
        <begin position="883"/>
        <end position="892"/>
    </location>
</feature>
<feature type="compositionally biased region" description="Polar residues" evidence="3">
    <location>
        <begin position="4120"/>
        <end position="4132"/>
    </location>
</feature>
<feature type="compositionally biased region" description="Polar residues" evidence="3">
    <location>
        <begin position="4901"/>
        <end position="4926"/>
    </location>
</feature>
<feature type="compositionally biased region" description="Basic and acidic residues" evidence="3">
    <location>
        <begin position="4634"/>
        <end position="4650"/>
    </location>
</feature>
<dbReference type="InterPro" id="IPR003961">
    <property type="entry name" value="FN3_dom"/>
</dbReference>
<dbReference type="EMBL" id="JAHIBW010000001">
    <property type="protein sequence ID" value="KAG7313055.1"/>
    <property type="molecule type" value="Genomic_DNA"/>
</dbReference>
<feature type="compositionally biased region" description="Basic and acidic residues" evidence="3">
    <location>
        <begin position="4798"/>
        <end position="4825"/>
    </location>
</feature>
<feature type="compositionally biased region" description="Polar residues" evidence="3">
    <location>
        <begin position="4091"/>
        <end position="4103"/>
    </location>
</feature>